<sequence length="118" mass="12730">MLQNLRLGGVFSPDARAVERLPPQVTRMSLPGPEMDAKKLLKRHSSGERSNKPRALPDGLRGARGRALGDALMPGTASITCQSPCAGARTRIVSTFSLTLHSFQPCTLCLAERNNLPH</sequence>
<dbReference type="Proteomes" id="UP001162501">
    <property type="component" value="Chromosome 14"/>
</dbReference>
<evidence type="ECO:0000313" key="1">
    <source>
        <dbReference type="EMBL" id="CAI9695060.1"/>
    </source>
</evidence>
<protein>
    <submittedName>
        <fullName evidence="1">Uncharacterized protein</fullName>
    </submittedName>
</protein>
<name>A0ACB0E3F3_RANTA</name>
<reference evidence="1" key="1">
    <citation type="submission" date="2023-05" db="EMBL/GenBank/DDBJ databases">
        <authorList>
            <consortium name="ELIXIR-Norway"/>
        </authorList>
    </citation>
    <scope>NUCLEOTIDE SEQUENCE</scope>
</reference>
<accession>A0ACB0E3F3</accession>
<evidence type="ECO:0000313" key="2">
    <source>
        <dbReference type="Proteomes" id="UP001162501"/>
    </source>
</evidence>
<organism evidence="1 2">
    <name type="scientific">Rangifer tarandus platyrhynchus</name>
    <name type="common">Svalbard reindeer</name>
    <dbReference type="NCBI Taxonomy" id="3082113"/>
    <lineage>
        <taxon>Eukaryota</taxon>
        <taxon>Metazoa</taxon>
        <taxon>Chordata</taxon>
        <taxon>Craniata</taxon>
        <taxon>Vertebrata</taxon>
        <taxon>Euteleostomi</taxon>
        <taxon>Mammalia</taxon>
        <taxon>Eutheria</taxon>
        <taxon>Laurasiatheria</taxon>
        <taxon>Artiodactyla</taxon>
        <taxon>Ruminantia</taxon>
        <taxon>Pecora</taxon>
        <taxon>Cervidae</taxon>
        <taxon>Odocoileinae</taxon>
        <taxon>Rangifer</taxon>
    </lineage>
</organism>
<proteinExistence type="predicted"/>
<gene>
    <name evidence="1" type="ORF">MRATA1EN3_LOCUS6273</name>
</gene>
<dbReference type="EMBL" id="OX596098">
    <property type="protein sequence ID" value="CAI9695060.1"/>
    <property type="molecule type" value="Genomic_DNA"/>
</dbReference>